<dbReference type="GO" id="GO:0051539">
    <property type="term" value="F:4 iron, 4 sulfur cluster binding"/>
    <property type="evidence" value="ECO:0007669"/>
    <property type="project" value="UniProtKB-KW"/>
</dbReference>
<dbReference type="Gene3D" id="3.30.70.20">
    <property type="match status" value="1"/>
</dbReference>
<dbReference type="AlphaFoldDB" id="A0A7V3E5N5"/>
<evidence type="ECO:0000256" key="3">
    <source>
        <dbReference type="ARBA" id="ARBA00023004"/>
    </source>
</evidence>
<evidence type="ECO:0000256" key="2">
    <source>
        <dbReference type="ARBA" id="ARBA00022723"/>
    </source>
</evidence>
<dbReference type="InterPro" id="IPR017900">
    <property type="entry name" value="4Fe4S_Fe_S_CS"/>
</dbReference>
<evidence type="ECO:0000313" key="6">
    <source>
        <dbReference type="EMBL" id="HFI89926.1"/>
    </source>
</evidence>
<accession>A0A7V3E5N5</accession>
<dbReference type="InterPro" id="IPR050157">
    <property type="entry name" value="PSI_iron-sulfur_center"/>
</dbReference>
<comment type="caution">
    <text evidence="6">The sequence shown here is derived from an EMBL/GenBank/DDBJ whole genome shotgun (WGS) entry which is preliminary data.</text>
</comment>
<organism evidence="6">
    <name type="scientific">Ignavibacterium album</name>
    <dbReference type="NCBI Taxonomy" id="591197"/>
    <lineage>
        <taxon>Bacteria</taxon>
        <taxon>Pseudomonadati</taxon>
        <taxon>Ignavibacteriota</taxon>
        <taxon>Ignavibacteria</taxon>
        <taxon>Ignavibacteriales</taxon>
        <taxon>Ignavibacteriaceae</taxon>
        <taxon>Ignavibacterium</taxon>
    </lineage>
</organism>
<feature type="domain" description="4Fe-4S ferredoxin-type" evidence="5">
    <location>
        <begin position="1"/>
        <end position="29"/>
    </location>
</feature>
<dbReference type="GO" id="GO:0046872">
    <property type="term" value="F:metal ion binding"/>
    <property type="evidence" value="ECO:0007669"/>
    <property type="project" value="UniProtKB-KW"/>
</dbReference>
<evidence type="ECO:0000259" key="5">
    <source>
        <dbReference type="PROSITE" id="PS51379"/>
    </source>
</evidence>
<dbReference type="Pfam" id="PF12838">
    <property type="entry name" value="Fer4_7"/>
    <property type="match status" value="1"/>
</dbReference>
<dbReference type="InterPro" id="IPR017896">
    <property type="entry name" value="4Fe4S_Fe-S-bd"/>
</dbReference>
<dbReference type="PANTHER" id="PTHR24960:SF79">
    <property type="entry name" value="PHOTOSYSTEM I IRON-SULFUR CENTER"/>
    <property type="match status" value="1"/>
</dbReference>
<keyword evidence="2" id="KW-0479">Metal-binding</keyword>
<protein>
    <submittedName>
        <fullName evidence="6">4Fe-4S dicluster domain-containing protein</fullName>
    </submittedName>
</protein>
<keyword evidence="4" id="KW-0411">Iron-sulfur</keyword>
<proteinExistence type="predicted"/>
<keyword evidence="1" id="KW-0004">4Fe-4S</keyword>
<dbReference type="EMBL" id="DSUJ01000002">
    <property type="protein sequence ID" value="HFI89926.1"/>
    <property type="molecule type" value="Genomic_DNA"/>
</dbReference>
<sequence length="99" mass="11054">MAVFITDDCISCNACEVECPNNAIYNAGDPWILGGESHDPLNDEHTYIAYDKCTECVGFYDSPQCIPACPSDAIIMDPNRQETKEQLMAKKEYLDKVGR</sequence>
<reference evidence="6" key="1">
    <citation type="journal article" date="2020" name="mSystems">
        <title>Genome- and Community-Level Interaction Insights into Carbon Utilization and Element Cycling Functions of Hydrothermarchaeota in Hydrothermal Sediment.</title>
        <authorList>
            <person name="Zhou Z."/>
            <person name="Liu Y."/>
            <person name="Xu W."/>
            <person name="Pan J."/>
            <person name="Luo Z.H."/>
            <person name="Li M."/>
        </authorList>
    </citation>
    <scope>NUCLEOTIDE SEQUENCE [LARGE SCALE GENOMIC DNA]</scope>
    <source>
        <strain evidence="6">SpSt-479</strain>
    </source>
</reference>
<gene>
    <name evidence="6" type="ORF">ENS31_00180</name>
</gene>
<evidence type="ECO:0000256" key="4">
    <source>
        <dbReference type="ARBA" id="ARBA00023014"/>
    </source>
</evidence>
<evidence type="ECO:0000256" key="1">
    <source>
        <dbReference type="ARBA" id="ARBA00022485"/>
    </source>
</evidence>
<feature type="domain" description="4Fe-4S ferredoxin-type" evidence="5">
    <location>
        <begin position="44"/>
        <end position="79"/>
    </location>
</feature>
<dbReference type="GO" id="GO:0005737">
    <property type="term" value="C:cytoplasm"/>
    <property type="evidence" value="ECO:0007669"/>
    <property type="project" value="TreeGrafter"/>
</dbReference>
<name>A0A7V3E5N5_9BACT</name>
<dbReference type="PROSITE" id="PS00198">
    <property type="entry name" value="4FE4S_FER_1"/>
    <property type="match status" value="1"/>
</dbReference>
<dbReference type="SUPFAM" id="SSF54862">
    <property type="entry name" value="4Fe-4S ferredoxins"/>
    <property type="match status" value="1"/>
</dbReference>
<keyword evidence="3" id="KW-0408">Iron</keyword>
<dbReference type="PROSITE" id="PS51379">
    <property type="entry name" value="4FE4S_FER_2"/>
    <property type="match status" value="2"/>
</dbReference>
<dbReference type="PANTHER" id="PTHR24960">
    <property type="entry name" value="PHOTOSYSTEM I IRON-SULFUR CENTER-RELATED"/>
    <property type="match status" value="1"/>
</dbReference>